<dbReference type="GO" id="GO:0031119">
    <property type="term" value="P:tRNA pseudouridine synthesis"/>
    <property type="evidence" value="ECO:0007669"/>
    <property type="project" value="UniProtKB-UniRule"/>
</dbReference>
<evidence type="ECO:0000256" key="3">
    <source>
        <dbReference type="ARBA" id="ARBA00023235"/>
    </source>
</evidence>
<evidence type="ECO:0000256" key="4">
    <source>
        <dbReference type="HAMAP-Rule" id="MF_00171"/>
    </source>
</evidence>
<dbReference type="InterPro" id="IPR020097">
    <property type="entry name" value="PsdUridine_synth_TruA_a/b_dom"/>
</dbReference>
<gene>
    <name evidence="4 9" type="primary">truA</name>
    <name evidence="9" type="ORF">H9726_07260</name>
</gene>
<dbReference type="GO" id="GO:0160147">
    <property type="term" value="F:tRNA pseudouridine(38-40) synthase activity"/>
    <property type="evidence" value="ECO:0007669"/>
    <property type="project" value="UniProtKB-EC"/>
</dbReference>
<feature type="domain" description="Pseudouridine synthase I TruA alpha/beta" evidence="8">
    <location>
        <begin position="145"/>
        <end position="253"/>
    </location>
</feature>
<sequence length="261" mass="28022">MNIALKVCYDGTGFSGWQIQKNGRTVQGELEGAVSSAFGCFSRVTGSGRTDAGVHAAGQICNFALADGIQIPPGRIADALNAKLPPDVRVLESCAVPEEFDACRSAKKKTYRYSVYFSRRENPLLERYAVRSGECPDFARMSGCARLLEGEHDFAAFSSTGSSVKTTVRTVYSVETAPRADEYAEGVPGVYIDVCGNGFLYNMVRIMAGALLDCGTGKLSLAAVEEALRTGNRELLGKTLPAKGLTLLRVEYPFPLFSTSA</sequence>
<dbReference type="FunFam" id="3.30.70.580:FF:000001">
    <property type="entry name" value="tRNA pseudouridine synthase A"/>
    <property type="match status" value="1"/>
</dbReference>
<dbReference type="PIRSF" id="PIRSF001430">
    <property type="entry name" value="tRNA_psdUrid_synth"/>
    <property type="match status" value="1"/>
</dbReference>
<comment type="similarity">
    <text evidence="1 4 7">Belongs to the tRNA pseudouridine synthase TruA family.</text>
</comment>
<name>A0A9D2IIH1_9FIRM</name>
<comment type="caution">
    <text evidence="4">Lacks conserved residue(s) required for the propagation of feature annotation.</text>
</comment>
<evidence type="ECO:0000313" key="10">
    <source>
        <dbReference type="Proteomes" id="UP000824025"/>
    </source>
</evidence>
<dbReference type="HAMAP" id="MF_00171">
    <property type="entry name" value="TruA"/>
    <property type="match status" value="1"/>
</dbReference>
<dbReference type="Gene3D" id="3.30.70.660">
    <property type="entry name" value="Pseudouridine synthase I, catalytic domain, C-terminal subdomain"/>
    <property type="match status" value="1"/>
</dbReference>
<evidence type="ECO:0000256" key="5">
    <source>
        <dbReference type="PIRSR" id="PIRSR001430-1"/>
    </source>
</evidence>
<dbReference type="SUPFAM" id="SSF55120">
    <property type="entry name" value="Pseudouridine synthase"/>
    <property type="match status" value="1"/>
</dbReference>
<dbReference type="InterPro" id="IPR020103">
    <property type="entry name" value="PsdUridine_synth_cat_dom_sf"/>
</dbReference>
<dbReference type="EC" id="5.4.99.12" evidence="4"/>
<dbReference type="InterPro" id="IPR020095">
    <property type="entry name" value="PsdUridine_synth_TruA_C"/>
</dbReference>
<evidence type="ECO:0000256" key="1">
    <source>
        <dbReference type="ARBA" id="ARBA00009375"/>
    </source>
</evidence>
<dbReference type="EMBL" id="DXCF01000036">
    <property type="protein sequence ID" value="HIZ10270.1"/>
    <property type="molecule type" value="Genomic_DNA"/>
</dbReference>
<keyword evidence="2 4" id="KW-0819">tRNA processing</keyword>
<dbReference type="GO" id="GO:0003723">
    <property type="term" value="F:RNA binding"/>
    <property type="evidence" value="ECO:0007669"/>
    <property type="project" value="InterPro"/>
</dbReference>
<evidence type="ECO:0000256" key="2">
    <source>
        <dbReference type="ARBA" id="ARBA00022694"/>
    </source>
</evidence>
<comment type="function">
    <text evidence="4">Formation of pseudouridine at positions 38, 39 and 40 in the anticodon stem and loop of transfer RNAs.</text>
</comment>
<accession>A0A9D2IIH1</accession>
<proteinExistence type="inferred from homology"/>
<dbReference type="CDD" id="cd02570">
    <property type="entry name" value="PseudoU_synth_EcTruA"/>
    <property type="match status" value="1"/>
</dbReference>
<comment type="caution">
    <text evidence="9">The sequence shown here is derived from an EMBL/GenBank/DDBJ whole genome shotgun (WGS) entry which is preliminary data.</text>
</comment>
<dbReference type="InterPro" id="IPR001406">
    <property type="entry name" value="PsdUridine_synth_TruA"/>
</dbReference>
<reference evidence="9" key="1">
    <citation type="journal article" date="2021" name="PeerJ">
        <title>Extensive microbial diversity within the chicken gut microbiome revealed by metagenomics and culture.</title>
        <authorList>
            <person name="Gilroy R."/>
            <person name="Ravi A."/>
            <person name="Getino M."/>
            <person name="Pursley I."/>
            <person name="Horton D.L."/>
            <person name="Alikhan N.F."/>
            <person name="Baker D."/>
            <person name="Gharbi K."/>
            <person name="Hall N."/>
            <person name="Watson M."/>
            <person name="Adriaenssens E.M."/>
            <person name="Foster-Nyarko E."/>
            <person name="Jarju S."/>
            <person name="Secka A."/>
            <person name="Antonio M."/>
            <person name="Oren A."/>
            <person name="Chaudhuri R.R."/>
            <person name="La Ragione R."/>
            <person name="Hildebrand F."/>
            <person name="Pallen M.J."/>
        </authorList>
    </citation>
    <scope>NUCLEOTIDE SEQUENCE</scope>
    <source>
        <strain evidence="9">CHK192-19661</strain>
    </source>
</reference>
<dbReference type="Pfam" id="PF01416">
    <property type="entry name" value="PseudoU_synth_1"/>
    <property type="match status" value="2"/>
</dbReference>
<dbReference type="PANTHER" id="PTHR11142:SF0">
    <property type="entry name" value="TRNA PSEUDOURIDINE SYNTHASE-LIKE 1"/>
    <property type="match status" value="1"/>
</dbReference>
<evidence type="ECO:0000256" key="7">
    <source>
        <dbReference type="RuleBase" id="RU003792"/>
    </source>
</evidence>
<evidence type="ECO:0000256" key="6">
    <source>
        <dbReference type="PIRSR" id="PIRSR001430-2"/>
    </source>
</evidence>
<feature type="active site" description="Nucleophile" evidence="4 5">
    <location>
        <position position="51"/>
    </location>
</feature>
<evidence type="ECO:0000313" key="9">
    <source>
        <dbReference type="EMBL" id="HIZ10270.1"/>
    </source>
</evidence>
<dbReference type="Gene3D" id="3.30.70.580">
    <property type="entry name" value="Pseudouridine synthase I, catalytic domain, N-terminal subdomain"/>
    <property type="match status" value="1"/>
</dbReference>
<organism evidence="9 10">
    <name type="scientific">Candidatus Borkfalkia avicola</name>
    <dbReference type="NCBI Taxonomy" id="2838503"/>
    <lineage>
        <taxon>Bacteria</taxon>
        <taxon>Bacillati</taxon>
        <taxon>Bacillota</taxon>
        <taxon>Clostridia</taxon>
        <taxon>Christensenellales</taxon>
        <taxon>Christensenellaceae</taxon>
        <taxon>Candidatus Borkfalkia</taxon>
    </lineage>
</organism>
<feature type="binding site" evidence="4 6">
    <location>
        <position position="111"/>
    </location>
    <ligand>
        <name>substrate</name>
    </ligand>
</feature>
<keyword evidence="3 4" id="KW-0413">Isomerase</keyword>
<evidence type="ECO:0000259" key="8">
    <source>
        <dbReference type="Pfam" id="PF01416"/>
    </source>
</evidence>
<reference evidence="9" key="2">
    <citation type="submission" date="2021-04" db="EMBL/GenBank/DDBJ databases">
        <authorList>
            <person name="Gilroy R."/>
        </authorList>
    </citation>
    <scope>NUCLEOTIDE SEQUENCE</scope>
    <source>
        <strain evidence="9">CHK192-19661</strain>
    </source>
</reference>
<dbReference type="InterPro" id="IPR020094">
    <property type="entry name" value="TruA/RsuA/RluB/E/F_N"/>
</dbReference>
<feature type="domain" description="Pseudouridine synthase I TruA alpha/beta" evidence="8">
    <location>
        <begin position="9"/>
        <end position="101"/>
    </location>
</feature>
<dbReference type="PANTHER" id="PTHR11142">
    <property type="entry name" value="PSEUDOURIDYLATE SYNTHASE"/>
    <property type="match status" value="1"/>
</dbReference>
<dbReference type="AlphaFoldDB" id="A0A9D2IIH1"/>
<protein>
    <recommendedName>
        <fullName evidence="4">tRNA pseudouridine synthase A</fullName>
        <ecNumber evidence="4">5.4.99.12</ecNumber>
    </recommendedName>
    <alternativeName>
        <fullName evidence="4">tRNA pseudouridine(38-40) synthase</fullName>
    </alternativeName>
    <alternativeName>
        <fullName evidence="4">tRNA pseudouridylate synthase I</fullName>
    </alternativeName>
    <alternativeName>
        <fullName evidence="4">tRNA-uridine isomerase I</fullName>
    </alternativeName>
</protein>
<dbReference type="NCBIfam" id="TIGR00071">
    <property type="entry name" value="hisT_truA"/>
    <property type="match status" value="1"/>
</dbReference>
<comment type="subunit">
    <text evidence="4">Homodimer.</text>
</comment>
<comment type="catalytic activity">
    <reaction evidence="4 7">
        <text>uridine(38/39/40) in tRNA = pseudouridine(38/39/40) in tRNA</text>
        <dbReference type="Rhea" id="RHEA:22376"/>
        <dbReference type="Rhea" id="RHEA-COMP:10085"/>
        <dbReference type="Rhea" id="RHEA-COMP:10087"/>
        <dbReference type="ChEBI" id="CHEBI:65314"/>
        <dbReference type="ChEBI" id="CHEBI:65315"/>
        <dbReference type="EC" id="5.4.99.12"/>
    </reaction>
</comment>
<dbReference type="Proteomes" id="UP000824025">
    <property type="component" value="Unassembled WGS sequence"/>
</dbReference>